<dbReference type="Proteomes" id="UP000185678">
    <property type="component" value="Unassembled WGS sequence"/>
</dbReference>
<dbReference type="Pfam" id="PF12100">
    <property type="entry name" value="DUF3576"/>
    <property type="match status" value="1"/>
</dbReference>
<keyword evidence="1" id="KW-0732">Signal</keyword>
<feature type="chain" id="PRO_5012161927" description="DUF3576 domain-containing protein" evidence="1">
    <location>
        <begin position="25"/>
        <end position="191"/>
    </location>
</feature>
<evidence type="ECO:0008006" key="4">
    <source>
        <dbReference type="Google" id="ProtNLM"/>
    </source>
</evidence>
<dbReference type="AlphaFoldDB" id="A0A1N7JJ78"/>
<proteinExistence type="predicted"/>
<feature type="signal peptide" evidence="1">
    <location>
        <begin position="1"/>
        <end position="24"/>
    </location>
</feature>
<dbReference type="EMBL" id="FTOA01000002">
    <property type="protein sequence ID" value="SIS49378.1"/>
    <property type="molecule type" value="Genomic_DNA"/>
</dbReference>
<organism evidence="2 3">
    <name type="scientific">Insolitispirillum peregrinum</name>
    <dbReference type="NCBI Taxonomy" id="80876"/>
    <lineage>
        <taxon>Bacteria</taxon>
        <taxon>Pseudomonadati</taxon>
        <taxon>Pseudomonadota</taxon>
        <taxon>Alphaproteobacteria</taxon>
        <taxon>Rhodospirillales</taxon>
        <taxon>Novispirillaceae</taxon>
        <taxon>Insolitispirillum</taxon>
    </lineage>
</organism>
<evidence type="ECO:0000256" key="1">
    <source>
        <dbReference type="SAM" id="SignalP"/>
    </source>
</evidence>
<name>A0A1N7JJ78_9PROT</name>
<dbReference type="STRING" id="80876.SAMN05421779_102326"/>
<evidence type="ECO:0000313" key="2">
    <source>
        <dbReference type="EMBL" id="SIS49378.1"/>
    </source>
</evidence>
<dbReference type="InterPro" id="IPR021959">
    <property type="entry name" value="DUF3576"/>
</dbReference>
<dbReference type="RefSeq" id="WP_245821300.1">
    <property type="nucleotide sequence ID" value="NZ_FTOA01000002.1"/>
</dbReference>
<accession>A0A1N7JJ78</accession>
<sequence length="191" mass="20766">MVMKTTATSRRRIWGMTMASLATALLLGGCGLDTDSRPMQKQGDGTWSREDPTQRDTIFGKGGLELFGGKKKDEAAGGGTGIGVNLYLWRAALDTVGFMPLSSADPFGGVIITDWYQPQSSPGERFKVNLYILSRELRADALKASVFRQVRDPATGGWLDAQVDASTNTEFENAVLTRARQIRTAEASKDQ</sequence>
<dbReference type="PROSITE" id="PS51257">
    <property type="entry name" value="PROKAR_LIPOPROTEIN"/>
    <property type="match status" value="1"/>
</dbReference>
<evidence type="ECO:0000313" key="3">
    <source>
        <dbReference type="Proteomes" id="UP000185678"/>
    </source>
</evidence>
<reference evidence="2 3" key="1">
    <citation type="submission" date="2017-01" db="EMBL/GenBank/DDBJ databases">
        <authorList>
            <person name="Mah S.A."/>
            <person name="Swanson W.J."/>
            <person name="Moy G.W."/>
            <person name="Vacquier V.D."/>
        </authorList>
    </citation>
    <scope>NUCLEOTIDE SEQUENCE [LARGE SCALE GENOMIC DNA]</scope>
    <source>
        <strain evidence="2 3">DSM 11589</strain>
    </source>
</reference>
<gene>
    <name evidence="2" type="ORF">SAMN05421779_102326</name>
</gene>
<keyword evidence="3" id="KW-1185">Reference proteome</keyword>
<protein>
    <recommendedName>
        <fullName evidence="4">DUF3576 domain-containing protein</fullName>
    </recommendedName>
</protein>